<dbReference type="InterPro" id="IPR003594">
    <property type="entry name" value="HATPase_dom"/>
</dbReference>
<protein>
    <recommendedName>
        <fullName evidence="2">histidine kinase</fullName>
        <ecNumber evidence="2">2.7.13.3</ecNumber>
    </recommendedName>
</protein>
<evidence type="ECO:0000256" key="2">
    <source>
        <dbReference type="ARBA" id="ARBA00012438"/>
    </source>
</evidence>
<keyword evidence="7" id="KW-0067">ATP-binding</keyword>
<evidence type="ECO:0000256" key="3">
    <source>
        <dbReference type="ARBA" id="ARBA00022553"/>
    </source>
</evidence>
<evidence type="ECO:0000256" key="7">
    <source>
        <dbReference type="ARBA" id="ARBA00022840"/>
    </source>
</evidence>
<keyword evidence="3" id="KW-0597">Phosphoprotein</keyword>
<evidence type="ECO:0000313" key="11">
    <source>
        <dbReference type="EMBL" id="MBB3763055.1"/>
    </source>
</evidence>
<keyword evidence="5" id="KW-0547">Nucleotide-binding</keyword>
<evidence type="ECO:0000256" key="1">
    <source>
        <dbReference type="ARBA" id="ARBA00000085"/>
    </source>
</evidence>
<evidence type="ECO:0000256" key="4">
    <source>
        <dbReference type="ARBA" id="ARBA00022679"/>
    </source>
</evidence>
<dbReference type="SUPFAM" id="SSF55874">
    <property type="entry name" value="ATPase domain of HSP90 chaperone/DNA topoisomerase II/histidine kinase"/>
    <property type="match status" value="1"/>
</dbReference>
<dbReference type="PANTHER" id="PTHR41523">
    <property type="entry name" value="TWO-COMPONENT SYSTEM SENSOR PROTEIN"/>
    <property type="match status" value="1"/>
</dbReference>
<accession>A0A839Z0G3</accession>
<dbReference type="InterPro" id="IPR011495">
    <property type="entry name" value="Sig_transdc_His_kin_sub2_dim/P"/>
</dbReference>
<dbReference type="InterPro" id="IPR011102">
    <property type="entry name" value="Sig_transdc_His_kinase_HWE"/>
</dbReference>
<keyword evidence="12" id="KW-1185">Reference proteome</keyword>
<dbReference type="EC" id="2.7.13.3" evidence="2"/>
<keyword evidence="8" id="KW-0175">Coiled coil</keyword>
<proteinExistence type="predicted"/>
<organism evidence="11 12">
    <name type="scientific">Sphingomicrobium lutaoense</name>
    <dbReference type="NCBI Taxonomy" id="515949"/>
    <lineage>
        <taxon>Bacteria</taxon>
        <taxon>Pseudomonadati</taxon>
        <taxon>Pseudomonadota</taxon>
        <taxon>Alphaproteobacteria</taxon>
        <taxon>Sphingomonadales</taxon>
        <taxon>Sphingomonadaceae</taxon>
        <taxon>Sphingomicrobium</taxon>
    </lineage>
</organism>
<keyword evidence="6 11" id="KW-0418">Kinase</keyword>
<keyword evidence="4" id="KW-0808">Transferase</keyword>
<evidence type="ECO:0000259" key="9">
    <source>
        <dbReference type="SMART" id="SM00387"/>
    </source>
</evidence>
<gene>
    <name evidence="11" type="ORF">FHS50_000078</name>
</gene>
<dbReference type="EMBL" id="JACICF010000001">
    <property type="protein sequence ID" value="MBB3763055.1"/>
    <property type="molecule type" value="Genomic_DNA"/>
</dbReference>
<reference evidence="11 12" key="1">
    <citation type="submission" date="2020-08" db="EMBL/GenBank/DDBJ databases">
        <title>Genomic Encyclopedia of Type Strains, Phase IV (KMG-IV): sequencing the most valuable type-strain genomes for metagenomic binning, comparative biology and taxonomic classification.</title>
        <authorList>
            <person name="Goeker M."/>
        </authorList>
    </citation>
    <scope>NUCLEOTIDE SEQUENCE [LARGE SCALE GENOMIC DNA]</scope>
    <source>
        <strain evidence="11 12">DSM 24194</strain>
    </source>
</reference>
<evidence type="ECO:0000259" key="10">
    <source>
        <dbReference type="SMART" id="SM00911"/>
    </source>
</evidence>
<dbReference type="GO" id="GO:0005524">
    <property type="term" value="F:ATP binding"/>
    <property type="evidence" value="ECO:0007669"/>
    <property type="project" value="UniProtKB-KW"/>
</dbReference>
<dbReference type="AlphaFoldDB" id="A0A839Z0G3"/>
<evidence type="ECO:0000256" key="5">
    <source>
        <dbReference type="ARBA" id="ARBA00022741"/>
    </source>
</evidence>
<dbReference type="SMART" id="SM00911">
    <property type="entry name" value="HWE_HK"/>
    <property type="match status" value="1"/>
</dbReference>
<feature type="domain" description="Histidine kinase/HSP90-like ATPase" evidence="9">
    <location>
        <begin position="245"/>
        <end position="339"/>
    </location>
</feature>
<dbReference type="PANTHER" id="PTHR41523:SF7">
    <property type="entry name" value="HISTIDINE KINASE"/>
    <property type="match status" value="1"/>
</dbReference>
<evidence type="ECO:0000256" key="6">
    <source>
        <dbReference type="ARBA" id="ARBA00022777"/>
    </source>
</evidence>
<evidence type="ECO:0000313" key="12">
    <source>
        <dbReference type="Proteomes" id="UP000578569"/>
    </source>
</evidence>
<feature type="domain" description="Signal transduction histidine kinase HWE region" evidence="10">
    <location>
        <begin position="152"/>
        <end position="239"/>
    </location>
</feature>
<feature type="coiled-coil region" evidence="8">
    <location>
        <begin position="115"/>
        <end position="152"/>
    </location>
</feature>
<dbReference type="Proteomes" id="UP000578569">
    <property type="component" value="Unassembled WGS sequence"/>
</dbReference>
<sequence length="341" mass="37919">MGPVAPGRTISDRLIQALDHEVVLLSEDATIVDLNVAARKTLGGGEPGRPLGDFADTQRASALMTRAIGGSVFVPINLWLANGRTLKMRGRGLRDILTDEVHLLLVGDQRRDQGFSRLKQLVDELNEEAERRSRLQIQLQEALDREQHMRSELVHRVKNNLALLVSMVQLRGTDDSPEVIDALTSVRERIIAIASVHDLLDQSGEVDWLDADELIVSLCRQIDKSLAPEHVRIETSLDPLRLHMREAVPVAILINELMTNSLKHAFRDRDGGCIRVTMQVKDGGVRIDVLDDGSGIPEDARQGSGRRLSGVFARQLHGRLDCKSGDEGTCWTLRFRPRQIA</sequence>
<dbReference type="GO" id="GO:0004673">
    <property type="term" value="F:protein histidine kinase activity"/>
    <property type="evidence" value="ECO:0007669"/>
    <property type="project" value="UniProtKB-EC"/>
</dbReference>
<evidence type="ECO:0000256" key="8">
    <source>
        <dbReference type="SAM" id="Coils"/>
    </source>
</evidence>
<dbReference type="Gene3D" id="3.30.565.10">
    <property type="entry name" value="Histidine kinase-like ATPase, C-terminal domain"/>
    <property type="match status" value="1"/>
</dbReference>
<dbReference type="Pfam" id="PF02518">
    <property type="entry name" value="HATPase_c"/>
    <property type="match status" value="1"/>
</dbReference>
<dbReference type="RefSeq" id="WP_183932385.1">
    <property type="nucleotide sequence ID" value="NZ_JACICF010000001.1"/>
</dbReference>
<name>A0A839Z0G3_9SPHN</name>
<comment type="catalytic activity">
    <reaction evidence="1">
        <text>ATP + protein L-histidine = ADP + protein N-phospho-L-histidine.</text>
        <dbReference type="EC" id="2.7.13.3"/>
    </reaction>
</comment>
<comment type="caution">
    <text evidence="11">The sequence shown here is derived from an EMBL/GenBank/DDBJ whole genome shotgun (WGS) entry which is preliminary data.</text>
</comment>
<dbReference type="Pfam" id="PF07568">
    <property type="entry name" value="HisKA_2"/>
    <property type="match status" value="1"/>
</dbReference>
<dbReference type="SMART" id="SM00387">
    <property type="entry name" value="HATPase_c"/>
    <property type="match status" value="1"/>
</dbReference>
<dbReference type="InterPro" id="IPR036890">
    <property type="entry name" value="HATPase_C_sf"/>
</dbReference>